<reference evidence="2" key="1">
    <citation type="submission" date="2015-06" db="EMBL/GenBank/DDBJ databases">
        <authorList>
            <person name="Joergensen T."/>
        </authorList>
    </citation>
    <scope>NUCLEOTIDE SEQUENCE</scope>
    <source>
        <strain evidence="2">RGFK1426</strain>
    </source>
</reference>
<accession>A0A0H5Q720</accession>
<proteinExistence type="predicted"/>
<evidence type="ECO:0000256" key="1">
    <source>
        <dbReference type="SAM" id="MobiDB-lite"/>
    </source>
</evidence>
<sequence length="165" mass="18092">MMKFDFSSWVEFDGQIEITSGLVQVLCTGPASFFIGVEDSETLAGSGSSFRARVSFPVMLRVACLKGVRSFYFNPVRLISRPFGEVFTNLDQRPVESGTVAEIRKTLRLFEIKQAHLRREISIERMALQQSRKRHAASVAVPPAVPPSSPSAVPPEAPAAVPVTV</sequence>
<dbReference type="AlphaFoldDB" id="A0A0H5Q720"/>
<organism evidence="2">
    <name type="scientific">uncultured prokaryote</name>
    <dbReference type="NCBI Taxonomy" id="198431"/>
    <lineage>
        <taxon>unclassified sequences</taxon>
        <taxon>environmental samples</taxon>
    </lineage>
</organism>
<feature type="region of interest" description="Disordered" evidence="1">
    <location>
        <begin position="138"/>
        <end position="165"/>
    </location>
</feature>
<dbReference type="EMBL" id="LN853972">
    <property type="protein sequence ID" value="CRY97224.1"/>
    <property type="molecule type" value="Genomic_DNA"/>
</dbReference>
<feature type="compositionally biased region" description="Pro residues" evidence="1">
    <location>
        <begin position="143"/>
        <end position="157"/>
    </location>
</feature>
<evidence type="ECO:0000313" key="2">
    <source>
        <dbReference type="EMBL" id="CRY97224.1"/>
    </source>
</evidence>
<protein>
    <submittedName>
        <fullName evidence="2">Uncharacterized protein</fullName>
    </submittedName>
</protein>
<reference evidence="2" key="2">
    <citation type="submission" date="2015-07" db="EMBL/GenBank/DDBJ databases">
        <title>Plasmids, circular viruses and viroids from rat gut.</title>
        <authorList>
            <person name="Jorgensen T.J."/>
            <person name="Hansen M.A."/>
            <person name="Xu Z."/>
            <person name="Tabak M.A."/>
            <person name="Sorensen S.J."/>
            <person name="Hansen L.H."/>
        </authorList>
    </citation>
    <scope>NUCLEOTIDE SEQUENCE</scope>
    <source>
        <strain evidence="2">RGFK1426</strain>
    </source>
</reference>
<name>A0A0H5Q720_9ZZZZ</name>